<dbReference type="InterPro" id="IPR025948">
    <property type="entry name" value="HTH-like_dom"/>
</dbReference>
<dbReference type="Proteomes" id="UP000070456">
    <property type="component" value="Unassembled WGS sequence"/>
</dbReference>
<dbReference type="InterPro" id="IPR001584">
    <property type="entry name" value="Integrase_cat-core"/>
</dbReference>
<dbReference type="Pfam" id="PF13333">
    <property type="entry name" value="rve_2"/>
    <property type="match status" value="1"/>
</dbReference>
<dbReference type="Pfam" id="PF00665">
    <property type="entry name" value="rve"/>
    <property type="match status" value="1"/>
</dbReference>
<keyword evidence="2" id="KW-0175">Coiled coil</keyword>
<dbReference type="InterPro" id="IPR036397">
    <property type="entry name" value="RNaseH_sf"/>
</dbReference>
<dbReference type="InterPro" id="IPR036388">
    <property type="entry name" value="WH-like_DNA-bd_sf"/>
</dbReference>
<organism evidence="4 5">
    <name type="scientific">Thermotalea metallivorans</name>
    <dbReference type="NCBI Taxonomy" id="520762"/>
    <lineage>
        <taxon>Bacteria</taxon>
        <taxon>Bacillati</taxon>
        <taxon>Bacillota</taxon>
        <taxon>Clostridia</taxon>
        <taxon>Peptostreptococcales</taxon>
        <taxon>Thermotaleaceae</taxon>
        <taxon>Thermotalea</taxon>
    </lineage>
</organism>
<gene>
    <name evidence="4" type="ORF">AN619_13160</name>
</gene>
<feature type="coiled-coil region" evidence="2">
    <location>
        <begin position="54"/>
        <end position="92"/>
    </location>
</feature>
<dbReference type="InterPro" id="IPR050900">
    <property type="entry name" value="Transposase_IS3/IS150/IS904"/>
</dbReference>
<evidence type="ECO:0000259" key="3">
    <source>
        <dbReference type="PROSITE" id="PS50994"/>
    </source>
</evidence>
<dbReference type="SUPFAM" id="SSF53098">
    <property type="entry name" value="Ribonuclease H-like"/>
    <property type="match status" value="1"/>
</dbReference>
<feature type="domain" description="Integrase catalytic" evidence="3">
    <location>
        <begin position="211"/>
        <end position="373"/>
    </location>
</feature>
<reference evidence="4 5" key="1">
    <citation type="submission" date="2015-12" db="EMBL/GenBank/DDBJ databases">
        <title>Draft genome sequence of the thermoanaerobe Thermotalea metallivorans, an isolate from the runoff channel of the Great Artesian Basin, Australia.</title>
        <authorList>
            <person name="Patel B.K."/>
        </authorList>
    </citation>
    <scope>NUCLEOTIDE SEQUENCE [LARGE SCALE GENOMIC DNA]</scope>
    <source>
        <strain evidence="4 5">B2-1</strain>
    </source>
</reference>
<dbReference type="RefSeq" id="WP_068555923.1">
    <property type="nucleotide sequence ID" value="NZ_LOEE01000029.1"/>
</dbReference>
<dbReference type="PROSITE" id="PS50994">
    <property type="entry name" value="INTEGRASE"/>
    <property type="match status" value="1"/>
</dbReference>
<dbReference type="InterPro" id="IPR048020">
    <property type="entry name" value="Transpos_IS3"/>
</dbReference>
<dbReference type="STRING" id="520762.AN619_13160"/>
<dbReference type="InterPro" id="IPR009057">
    <property type="entry name" value="Homeodomain-like_sf"/>
</dbReference>
<evidence type="ECO:0000313" key="4">
    <source>
        <dbReference type="EMBL" id="KXG76057.1"/>
    </source>
</evidence>
<dbReference type="OrthoDB" id="9775203at2"/>
<comment type="function">
    <text evidence="1">Involved in the transposition of the insertion sequence.</text>
</comment>
<dbReference type="PANTHER" id="PTHR46889">
    <property type="entry name" value="TRANSPOSASE INSF FOR INSERTION SEQUENCE IS3B-RELATED"/>
    <property type="match status" value="1"/>
</dbReference>
<dbReference type="SUPFAM" id="SSF46689">
    <property type="entry name" value="Homeodomain-like"/>
    <property type="match status" value="1"/>
</dbReference>
<dbReference type="GO" id="GO:0003677">
    <property type="term" value="F:DNA binding"/>
    <property type="evidence" value="ECO:0007669"/>
    <property type="project" value="InterPro"/>
</dbReference>
<dbReference type="PATRIC" id="fig|520762.4.peg.1462"/>
<evidence type="ECO:0000256" key="2">
    <source>
        <dbReference type="SAM" id="Coils"/>
    </source>
</evidence>
<dbReference type="GO" id="GO:0006313">
    <property type="term" value="P:DNA transposition"/>
    <property type="evidence" value="ECO:0007669"/>
    <property type="project" value="InterPro"/>
</dbReference>
<dbReference type="InterPro" id="IPR002514">
    <property type="entry name" value="Transposase_8"/>
</dbReference>
<dbReference type="AlphaFoldDB" id="A0A140L682"/>
<name>A0A140L682_9FIRM</name>
<dbReference type="InterPro" id="IPR012337">
    <property type="entry name" value="RNaseH-like_sf"/>
</dbReference>
<dbReference type="GO" id="GO:0015074">
    <property type="term" value="P:DNA integration"/>
    <property type="evidence" value="ECO:0007669"/>
    <property type="project" value="InterPro"/>
</dbReference>
<dbReference type="Gene3D" id="3.30.420.10">
    <property type="entry name" value="Ribonuclease H-like superfamily/Ribonuclease H"/>
    <property type="match status" value="1"/>
</dbReference>
<dbReference type="NCBIfam" id="NF033516">
    <property type="entry name" value="transpos_IS3"/>
    <property type="match status" value="1"/>
</dbReference>
<dbReference type="Pfam" id="PF01527">
    <property type="entry name" value="HTH_Tnp_1"/>
    <property type="match status" value="1"/>
</dbReference>
<dbReference type="Pfam" id="PF13276">
    <property type="entry name" value="HTH_21"/>
    <property type="match status" value="1"/>
</dbReference>
<sequence>MKRRHFTPEEKSKIVLELLREEKTSSEIAQEYQIHPNMLSRWKSEFLANMHAVFAKENSNTEKMKKEYETEKEELIRQIGQLTIEVNWLKKNLELSNSIDLRKQMLERHDGCEISVKRQCELLSISRSTAYYTPKPGCMFEVLIKTRIDRIYTEHPYYGYRRITAVLQKEGYTVNHKRVRRYMQEMGIYVIYPGPNLSKRNKAHKVYPYLLRNLPITRANQVWGVDITYVSMPKGWMYLFVIIDWYSRCIIDYELSNTMETDFIIETLQRAFKKAIPEIINSDQGSQFTSNEYIDLLKENHVRISMDSKGRATDNAITERFFRNIKQEKLYIFEYSTPRELRSLINEYIHFYNFERPHQSLDYEYPYKLYTAA</sequence>
<keyword evidence="5" id="KW-1185">Reference proteome</keyword>
<protein>
    <recommendedName>
        <fullName evidence="3">Integrase catalytic domain-containing protein</fullName>
    </recommendedName>
</protein>
<evidence type="ECO:0000256" key="1">
    <source>
        <dbReference type="ARBA" id="ARBA00002286"/>
    </source>
</evidence>
<accession>A0A140L682</accession>
<evidence type="ECO:0000313" key="5">
    <source>
        <dbReference type="Proteomes" id="UP000070456"/>
    </source>
</evidence>
<comment type="caution">
    <text evidence="4">The sequence shown here is derived from an EMBL/GenBank/DDBJ whole genome shotgun (WGS) entry which is preliminary data.</text>
</comment>
<dbReference type="Gene3D" id="1.10.10.10">
    <property type="entry name" value="Winged helix-like DNA-binding domain superfamily/Winged helix DNA-binding domain"/>
    <property type="match status" value="1"/>
</dbReference>
<dbReference type="EMBL" id="LOEE01000029">
    <property type="protein sequence ID" value="KXG76057.1"/>
    <property type="molecule type" value="Genomic_DNA"/>
</dbReference>
<dbReference type="GO" id="GO:0004803">
    <property type="term" value="F:transposase activity"/>
    <property type="evidence" value="ECO:0007669"/>
    <property type="project" value="InterPro"/>
</dbReference>
<proteinExistence type="predicted"/>